<dbReference type="Pfam" id="PF25335">
    <property type="entry name" value="GRDP_C"/>
    <property type="match status" value="1"/>
</dbReference>
<gene>
    <name evidence="3" type="ORF">ERUC_LOCUS40706</name>
</gene>
<sequence>MMDKENNDHEVEWLEAQKVETSVDLLAAAKQQLLFLAAVDRNRWLYDGPALETAIYRYNACWLPLLAKHSLSEGPLVPPLDCEWIWHCHRLNPVRYKSDCEQFYGRLLDVSGVVSSVNGNCKLKTEDLWKRLYPEEPYDLDVDKVVSEKSPDLEKCTKYDLVSAVKRQNSFYYQVSRSYVSNDVFLREAVARYKGFLYLIKKNRERSLKRFCVPTYDVDLIWHTHQLHPVAYCNDLDKHIGKVLEHDDTDSDRGKGKKLDTGFSNTTAQWEETFGRRYWKAGAMYRGSTPAPVTTSPYVSDVLDKEPTVKEEFESLIQVPDVEVVEALLEIIEVRNIPDGHKGKLSVVFSKTQPDSLFDAERRLTILSEAGEKQVAFFQCEPTGELRFQLVSSSPSKIPVSREPKSLGFASLSLKEFFSSAITHLSVEKWLEVMPSKGSKTDPKPISLRVAVSFTPPTRCPSVLHMVQSRPSCKGSCFFPIIRKSRHAKSSTHVVDETQTEVISLQMRDGATLKGDQTAQRQVIGVMDSGETRVLAEYTGTFWSLLDSKWSLRQTDVNTPLYELLGTRMVKIFSGRKLDYEPKHCANRRSDEDFMTLVEFSTQHPYGKAVALLDLKFGSIEAEENWLVLPGIVSAFILNTLVKKGGSNGFDTTTKVAQQESLKSNGLKEVSKETKLVAAVENKVEANTANGKTAAAVIAPEKGSGCGGGGCSGECGNMVKAAIASGCGSSCSGEYGEMMKATNASGCGSGCSGECGDMIKAAKASGCGGGGCSGECGDMVRAARASGCGGACSGECGDMVKAANASGCGGGCSGECGDMVKATKASSCGGGCSGECGDMVKAA</sequence>
<organism evidence="3 4">
    <name type="scientific">Eruca vesicaria subsp. sativa</name>
    <name type="common">Garden rocket</name>
    <name type="synonym">Eruca sativa</name>
    <dbReference type="NCBI Taxonomy" id="29727"/>
    <lineage>
        <taxon>Eukaryota</taxon>
        <taxon>Viridiplantae</taxon>
        <taxon>Streptophyta</taxon>
        <taxon>Embryophyta</taxon>
        <taxon>Tracheophyta</taxon>
        <taxon>Spermatophyta</taxon>
        <taxon>Magnoliopsida</taxon>
        <taxon>eudicotyledons</taxon>
        <taxon>Gunneridae</taxon>
        <taxon>Pentapetalae</taxon>
        <taxon>rosids</taxon>
        <taxon>malvids</taxon>
        <taxon>Brassicales</taxon>
        <taxon>Brassicaceae</taxon>
        <taxon>Brassiceae</taxon>
        <taxon>Eruca</taxon>
    </lineage>
</organism>
<dbReference type="AlphaFoldDB" id="A0ABC8LXJ7"/>
<evidence type="ECO:0000313" key="3">
    <source>
        <dbReference type="EMBL" id="CAH8388223.1"/>
    </source>
</evidence>
<name>A0ABC8LXJ7_ERUVS</name>
<keyword evidence="4" id="KW-1185">Reference proteome</keyword>
<dbReference type="InterPro" id="IPR009836">
    <property type="entry name" value="GRDP-like"/>
</dbReference>
<evidence type="ECO:0000259" key="1">
    <source>
        <dbReference type="Pfam" id="PF25334"/>
    </source>
</evidence>
<feature type="domain" description="GRPD C-terminal" evidence="2">
    <location>
        <begin position="494"/>
        <end position="621"/>
    </location>
</feature>
<dbReference type="PANTHER" id="PTHR34365:SF7">
    <property type="entry name" value="GLYCINE-RICH DOMAIN-CONTAINING PROTEIN 1"/>
    <property type="match status" value="1"/>
</dbReference>
<dbReference type="Pfam" id="PF25334">
    <property type="entry name" value="C2_GRDP"/>
    <property type="match status" value="1"/>
</dbReference>
<dbReference type="Proteomes" id="UP001642260">
    <property type="component" value="Unassembled WGS sequence"/>
</dbReference>
<protein>
    <recommendedName>
        <fullName evidence="5">Glycine-rich domain-containing protein 1</fullName>
    </recommendedName>
</protein>
<evidence type="ECO:0000259" key="2">
    <source>
        <dbReference type="Pfam" id="PF25335"/>
    </source>
</evidence>
<comment type="caution">
    <text evidence="3">The sequence shown here is derived from an EMBL/GenBank/DDBJ whole genome shotgun (WGS) entry which is preliminary data.</text>
</comment>
<feature type="domain" description="GRDP C2" evidence="1">
    <location>
        <begin position="322"/>
        <end position="456"/>
    </location>
</feature>
<dbReference type="PANTHER" id="PTHR34365">
    <property type="entry name" value="ENOLASE (DUF1399)"/>
    <property type="match status" value="1"/>
</dbReference>
<evidence type="ECO:0008006" key="5">
    <source>
        <dbReference type="Google" id="ProtNLM"/>
    </source>
</evidence>
<accession>A0ABC8LXJ7</accession>
<proteinExistence type="predicted"/>
<dbReference type="InterPro" id="IPR057458">
    <property type="entry name" value="GRDP_C2"/>
</dbReference>
<dbReference type="Pfam" id="PF07173">
    <property type="entry name" value="GRDP-like"/>
    <property type="match status" value="1"/>
</dbReference>
<dbReference type="InterPro" id="IPR057518">
    <property type="entry name" value="GRDP_C"/>
</dbReference>
<dbReference type="EMBL" id="CAKOAT010786265">
    <property type="protein sequence ID" value="CAH8388223.1"/>
    <property type="molecule type" value="Genomic_DNA"/>
</dbReference>
<reference evidence="3 4" key="1">
    <citation type="submission" date="2022-03" db="EMBL/GenBank/DDBJ databases">
        <authorList>
            <person name="Macdonald S."/>
            <person name="Ahmed S."/>
            <person name="Newling K."/>
        </authorList>
    </citation>
    <scope>NUCLEOTIDE SEQUENCE [LARGE SCALE GENOMIC DNA]</scope>
</reference>
<evidence type="ECO:0000313" key="4">
    <source>
        <dbReference type="Proteomes" id="UP001642260"/>
    </source>
</evidence>